<keyword evidence="2" id="KW-0808">Transferase</keyword>
<comment type="caution">
    <text evidence="2">The sequence shown here is derived from an EMBL/GenBank/DDBJ whole genome shotgun (WGS) entry which is preliminary data.</text>
</comment>
<name>S9QHK3_CYSF2</name>
<protein>
    <submittedName>
        <fullName evidence="2">Methyltransferase</fullName>
    </submittedName>
</protein>
<keyword evidence="3" id="KW-1185">Reference proteome</keyword>
<dbReference type="SUPFAM" id="SSF53335">
    <property type="entry name" value="S-adenosyl-L-methionine-dependent methyltransferases"/>
    <property type="match status" value="1"/>
</dbReference>
<evidence type="ECO:0000313" key="3">
    <source>
        <dbReference type="Proteomes" id="UP000011682"/>
    </source>
</evidence>
<evidence type="ECO:0000259" key="1">
    <source>
        <dbReference type="Pfam" id="PF13649"/>
    </source>
</evidence>
<dbReference type="AlphaFoldDB" id="S9QHK3"/>
<sequence>MTYSPPSLDWRSWLRRWDAQQTGYLPRREQRFEVMLDVLSALLPEEFVLVDLACGPGSISQRVLERFPKARCIAVDLDPVLLTLGRGALGDGGGRLRWVAADLMTVDLVARLEVSSVDAVLSTTALHWLPAERLVALYHQLGRLVRPGGVLLNGDNIPFSRRPSPFQRLAEQARRRDEAKAFGERGVEDWEVWWKALAAEPGMGPLIEERQRLFAGIRRDWSEPLLEVHEAALRDAGFQDVGVLWQHLDDRIILAVR</sequence>
<dbReference type="EMBL" id="ANAH02000011">
    <property type="protein sequence ID" value="EPX60759.1"/>
    <property type="molecule type" value="Genomic_DNA"/>
</dbReference>
<dbReference type="InterPro" id="IPR029063">
    <property type="entry name" value="SAM-dependent_MTases_sf"/>
</dbReference>
<dbReference type="PANTHER" id="PTHR43591">
    <property type="entry name" value="METHYLTRANSFERASE"/>
    <property type="match status" value="1"/>
</dbReference>
<keyword evidence="2" id="KW-0489">Methyltransferase</keyword>
<proteinExistence type="predicted"/>
<dbReference type="OrthoDB" id="626362at2"/>
<reference evidence="2" key="1">
    <citation type="submission" date="2013-05" db="EMBL/GenBank/DDBJ databases">
        <title>Genome assembly of Cystobacter fuscus DSM 2262.</title>
        <authorList>
            <person name="Sharma G."/>
            <person name="Khatri I."/>
            <person name="Kaur C."/>
            <person name="Mayilraj S."/>
            <person name="Subramanian S."/>
        </authorList>
    </citation>
    <scope>NUCLEOTIDE SEQUENCE [LARGE SCALE GENOMIC DNA]</scope>
    <source>
        <strain evidence="2">DSM 2262</strain>
    </source>
</reference>
<feature type="domain" description="Methyltransferase" evidence="1">
    <location>
        <begin position="50"/>
        <end position="149"/>
    </location>
</feature>
<evidence type="ECO:0000313" key="2">
    <source>
        <dbReference type="EMBL" id="EPX60759.1"/>
    </source>
</evidence>
<dbReference type="PANTHER" id="PTHR43591:SF108">
    <property type="entry name" value="S-ADENOSYL-L-METHIONINE-DEPENDENT METHYLTRANSFERASE"/>
    <property type="match status" value="1"/>
</dbReference>
<dbReference type="eggNOG" id="COG2226">
    <property type="taxonomic scope" value="Bacteria"/>
</dbReference>
<accession>S9QHK3</accession>
<dbReference type="Proteomes" id="UP000011682">
    <property type="component" value="Unassembled WGS sequence"/>
</dbReference>
<dbReference type="GO" id="GO:0032259">
    <property type="term" value="P:methylation"/>
    <property type="evidence" value="ECO:0007669"/>
    <property type="project" value="UniProtKB-KW"/>
</dbReference>
<dbReference type="Gene3D" id="3.40.50.150">
    <property type="entry name" value="Vaccinia Virus protein VP39"/>
    <property type="match status" value="1"/>
</dbReference>
<dbReference type="InterPro" id="IPR041698">
    <property type="entry name" value="Methyltransf_25"/>
</dbReference>
<organism evidence="2 3">
    <name type="scientific">Cystobacter fuscus (strain ATCC 25194 / DSM 2262 / NBRC 100088 / M29)</name>
    <dbReference type="NCBI Taxonomy" id="1242864"/>
    <lineage>
        <taxon>Bacteria</taxon>
        <taxon>Pseudomonadati</taxon>
        <taxon>Myxococcota</taxon>
        <taxon>Myxococcia</taxon>
        <taxon>Myxococcales</taxon>
        <taxon>Cystobacterineae</taxon>
        <taxon>Archangiaceae</taxon>
        <taxon>Cystobacter</taxon>
    </lineage>
</organism>
<dbReference type="Pfam" id="PF13649">
    <property type="entry name" value="Methyltransf_25"/>
    <property type="match status" value="1"/>
</dbReference>
<gene>
    <name evidence="2" type="ORF">D187_001408</name>
</gene>
<dbReference type="CDD" id="cd02440">
    <property type="entry name" value="AdoMet_MTases"/>
    <property type="match status" value="1"/>
</dbReference>
<dbReference type="GO" id="GO:0008168">
    <property type="term" value="F:methyltransferase activity"/>
    <property type="evidence" value="ECO:0007669"/>
    <property type="project" value="UniProtKB-KW"/>
</dbReference>
<dbReference type="RefSeq" id="WP_002626548.1">
    <property type="nucleotide sequence ID" value="NZ_ANAH02000011.1"/>
</dbReference>